<dbReference type="EMBL" id="CAICTM010001616">
    <property type="protein sequence ID" value="CAB9525020.1"/>
    <property type="molecule type" value="Genomic_DNA"/>
</dbReference>
<organism evidence="2 3">
    <name type="scientific">Seminavis robusta</name>
    <dbReference type="NCBI Taxonomy" id="568900"/>
    <lineage>
        <taxon>Eukaryota</taxon>
        <taxon>Sar</taxon>
        <taxon>Stramenopiles</taxon>
        <taxon>Ochrophyta</taxon>
        <taxon>Bacillariophyta</taxon>
        <taxon>Bacillariophyceae</taxon>
        <taxon>Bacillariophycidae</taxon>
        <taxon>Naviculales</taxon>
        <taxon>Naviculaceae</taxon>
        <taxon>Seminavis</taxon>
    </lineage>
</organism>
<reference evidence="2" key="1">
    <citation type="submission" date="2020-06" db="EMBL/GenBank/DDBJ databases">
        <authorList>
            <consortium name="Plant Systems Biology data submission"/>
        </authorList>
    </citation>
    <scope>NUCLEOTIDE SEQUENCE</scope>
    <source>
        <strain evidence="2">D6</strain>
    </source>
</reference>
<protein>
    <submittedName>
        <fullName evidence="2">Uncharacterized protein</fullName>
    </submittedName>
</protein>
<evidence type="ECO:0000313" key="2">
    <source>
        <dbReference type="EMBL" id="CAB9525020.1"/>
    </source>
</evidence>
<proteinExistence type="predicted"/>
<gene>
    <name evidence="2" type="ORF">SEMRO_1618_G286380.1</name>
</gene>
<accession>A0A9N8EUL6</accession>
<dbReference type="AlphaFoldDB" id="A0A9N8EUL6"/>
<sequence>MNYQSIKRLQELPDLHVLAVSRASLRLVQAAYNENPLELTDEVLENAFRWGAPREVLRFLVEKKGLEEYEICELVAKIFLEAIPFLRSINNMRSTEVAVNLTELAQAFPEAISNPHSSIPHCPLSIVLFSNSFPRNLLDSMIANLPEESLFHLRDDHLLPEDESFRDNMRTYLDSHCMRAVGTIMEKVKEFTICRADLTKEEFAQLMTMLCRKTNKIEKVYINCRALEHIANAGSLEDAIAPARQMLEDSEGKCPIRTFSIRYPSGHPPPDFSVHSLLPQMKNLTCLDIESPNKVTLGLCEFLCDLVVQGGLQELNVDGRTEEEDLFLPLLDAADKSDTLTDLRLQNLHNQAEVTLYQDKILQILENNTQLEVALVCKSLVTGGVLFEYSGNLMKLHVNKACFLDGTEGDSKQRLIDYQTLLNICGRGCVKAESIRLNEFVGLIPSEQIWDKIDYLDFTGEAKQTLITLLQYGLLRQQPAVWSQKETKLAVCNDTEAPTRKRKAAGPPGGSSLQG</sequence>
<evidence type="ECO:0000256" key="1">
    <source>
        <dbReference type="SAM" id="MobiDB-lite"/>
    </source>
</evidence>
<dbReference type="Proteomes" id="UP001153069">
    <property type="component" value="Unassembled WGS sequence"/>
</dbReference>
<evidence type="ECO:0000313" key="3">
    <source>
        <dbReference type="Proteomes" id="UP001153069"/>
    </source>
</evidence>
<feature type="region of interest" description="Disordered" evidence="1">
    <location>
        <begin position="496"/>
        <end position="515"/>
    </location>
</feature>
<comment type="caution">
    <text evidence="2">The sequence shown here is derived from an EMBL/GenBank/DDBJ whole genome shotgun (WGS) entry which is preliminary data.</text>
</comment>
<name>A0A9N8EUL6_9STRA</name>
<keyword evidence="3" id="KW-1185">Reference proteome</keyword>